<keyword evidence="3 10" id="KW-1134">Transmembrane beta strand</keyword>
<dbReference type="InterPro" id="IPR037066">
    <property type="entry name" value="Plug_dom_sf"/>
</dbReference>
<dbReference type="SUPFAM" id="SSF49464">
    <property type="entry name" value="Carboxypeptidase regulatory domain-like"/>
    <property type="match status" value="1"/>
</dbReference>
<dbReference type="Gene3D" id="2.170.130.10">
    <property type="entry name" value="TonB-dependent receptor, plug domain"/>
    <property type="match status" value="1"/>
</dbReference>
<keyword evidence="5 12" id="KW-0732">Signal</keyword>
<evidence type="ECO:0000256" key="8">
    <source>
        <dbReference type="ARBA" id="ARBA00023170"/>
    </source>
</evidence>
<dbReference type="AlphaFoldDB" id="A0A1I6QVC9"/>
<dbReference type="GO" id="GO:0009279">
    <property type="term" value="C:cell outer membrane"/>
    <property type="evidence" value="ECO:0007669"/>
    <property type="project" value="UniProtKB-SubCell"/>
</dbReference>
<dbReference type="InterPro" id="IPR008969">
    <property type="entry name" value="CarboxyPept-like_regulatory"/>
</dbReference>
<evidence type="ECO:0000256" key="6">
    <source>
        <dbReference type="ARBA" id="ARBA00023077"/>
    </source>
</evidence>
<dbReference type="OrthoDB" id="9803050at2"/>
<evidence type="ECO:0000256" key="5">
    <source>
        <dbReference type="ARBA" id="ARBA00022729"/>
    </source>
</evidence>
<keyword evidence="6 11" id="KW-0798">TonB box</keyword>
<comment type="subcellular location">
    <subcellularLocation>
        <location evidence="1 10">Cell outer membrane</location>
        <topology evidence="1 10">Multi-pass membrane protein</topology>
    </subcellularLocation>
</comment>
<dbReference type="GO" id="GO:0044718">
    <property type="term" value="P:siderophore transmembrane transport"/>
    <property type="evidence" value="ECO:0007669"/>
    <property type="project" value="TreeGrafter"/>
</dbReference>
<keyword evidence="7 10" id="KW-0472">Membrane</keyword>
<dbReference type="SUPFAM" id="SSF56935">
    <property type="entry name" value="Porins"/>
    <property type="match status" value="1"/>
</dbReference>
<evidence type="ECO:0000256" key="2">
    <source>
        <dbReference type="ARBA" id="ARBA00022448"/>
    </source>
</evidence>
<comment type="similarity">
    <text evidence="10 11">Belongs to the TonB-dependent receptor family.</text>
</comment>
<dbReference type="InterPro" id="IPR039426">
    <property type="entry name" value="TonB-dep_rcpt-like"/>
</dbReference>
<dbReference type="InterPro" id="IPR036942">
    <property type="entry name" value="Beta-barrel_TonB_sf"/>
</dbReference>
<evidence type="ECO:0000256" key="3">
    <source>
        <dbReference type="ARBA" id="ARBA00022452"/>
    </source>
</evidence>
<dbReference type="Gene3D" id="2.40.170.20">
    <property type="entry name" value="TonB-dependent receptor, beta-barrel domain"/>
    <property type="match status" value="1"/>
</dbReference>
<evidence type="ECO:0000256" key="11">
    <source>
        <dbReference type="RuleBase" id="RU003357"/>
    </source>
</evidence>
<evidence type="ECO:0000256" key="10">
    <source>
        <dbReference type="PROSITE-ProRule" id="PRU01360"/>
    </source>
</evidence>
<dbReference type="Gene3D" id="2.60.40.1120">
    <property type="entry name" value="Carboxypeptidase-like, regulatory domain"/>
    <property type="match status" value="1"/>
</dbReference>
<dbReference type="EMBL" id="FPAG01000002">
    <property type="protein sequence ID" value="SFS56416.1"/>
    <property type="molecule type" value="Genomic_DNA"/>
</dbReference>
<keyword evidence="8 15" id="KW-0675">Receptor</keyword>
<reference evidence="15 16" key="1">
    <citation type="submission" date="2016-10" db="EMBL/GenBank/DDBJ databases">
        <authorList>
            <person name="de Groot N.N."/>
        </authorList>
    </citation>
    <scope>NUCLEOTIDE SEQUENCE [LARGE SCALE GENOMIC DNA]</scope>
    <source>
        <strain evidence="15 16">CGMCC 1.6114</strain>
    </source>
</reference>
<evidence type="ECO:0000256" key="7">
    <source>
        <dbReference type="ARBA" id="ARBA00023136"/>
    </source>
</evidence>
<dbReference type="Pfam" id="PF07715">
    <property type="entry name" value="Plug"/>
    <property type="match status" value="1"/>
</dbReference>
<dbReference type="Pfam" id="PF13715">
    <property type="entry name" value="CarbopepD_reg_2"/>
    <property type="match status" value="1"/>
</dbReference>
<organism evidence="15 16">
    <name type="scientific">Zhouia amylolytica</name>
    <dbReference type="NCBI Taxonomy" id="376730"/>
    <lineage>
        <taxon>Bacteria</taxon>
        <taxon>Pseudomonadati</taxon>
        <taxon>Bacteroidota</taxon>
        <taxon>Flavobacteriia</taxon>
        <taxon>Flavobacteriales</taxon>
        <taxon>Flavobacteriaceae</taxon>
        <taxon>Zhouia</taxon>
    </lineage>
</organism>
<feature type="signal peptide" evidence="12">
    <location>
        <begin position="1"/>
        <end position="18"/>
    </location>
</feature>
<evidence type="ECO:0000313" key="15">
    <source>
        <dbReference type="EMBL" id="SFS56416.1"/>
    </source>
</evidence>
<dbReference type="InterPro" id="IPR000531">
    <property type="entry name" value="Beta-barrel_TonB"/>
</dbReference>
<protein>
    <submittedName>
        <fullName evidence="15">TonB-dependent Receptor Plug Domain</fullName>
    </submittedName>
</protein>
<dbReference type="PANTHER" id="PTHR30069:SF29">
    <property type="entry name" value="HEMOGLOBIN AND HEMOGLOBIN-HAPTOGLOBIN-BINDING PROTEIN 1-RELATED"/>
    <property type="match status" value="1"/>
</dbReference>
<sequence length="918" mass="104812">MKKVFTILLFLVCVLAYTQEKKTTWSFEFENINFETALLEIENKTNYKFYFLKDWLDQKQITANFKDENLETILDEIFKETTINYFIRDQRIILTQNSVIYNKLPESFYRNQSISSETNTQEASAPIFTDDQSKSASNSITTVKIGKANKNSNKTTFSVSGVVKNKTTGEPIPNLGVLVKEKNLSAITDDNGFYEIKLPAGIFLIETSALGVQSIKTRVVVYNDGELNLQLQEDHQLLDEVVVNAEADKNVEKVITGVTKIEIEGIKNIPLVLGERDILKVATTMPGITKTGEGSSGYNVRGGKEDQNLILLDNAVIYNPVHFFGIFSALNPFTSGEANIYKGSIPSQFGGRLSSVFDIKTRDANTNKVSGEASLGPVTGNLMIETPIVKEKSALMVGARASYSDWILKKLEEENLKNSEATFYDVITKYNHRFSEKDNIKATAYFSKDRFSITSDSLYSYKNLLFSAEWNHNYNDKTEGSLYVSQSNYEFNIEYNENENRDFELGYDISETDLKYLMNHNLNSKHDLQYGLSGKLYSVLPGNQKPLGDDSIVERFSVPREKGIETALFLSDNFEINDKFSLEAGLRYSWYAFLGETQQRTYENGKPKNEETVVDTLNYGNNEIAKSYGGPEFRVSSRYFLKPDLSVKASFNSTYQYIHMLSNNTTVSPIDTWKLSDLNIKPQKAWMASLGVYKNFDENTYELSIEGYYKKSKDILDFKVGAELFLNEHVETEVLQGLGKAYGVEFLLKKDEGRLNGWVGYSYSRSFFKLDSEHAEERVNNGAYFPSNYDKPHNFNLVSNYRLTKRYSFSANFVYQTGRPVTFPVGEYEYQDAKYVYYSNRNQYRIPDYFRLDLGLNIEGNHKIKKLAHSFWNISVYNVLGRNNPYSVFFVTDSGEIKAYKSSIFAIPVPTITYNLKF</sequence>
<feature type="domain" description="TonB-dependent receptor-like beta-barrel" evidence="13">
    <location>
        <begin position="438"/>
        <end position="879"/>
    </location>
</feature>
<feature type="chain" id="PRO_5010340478" evidence="12">
    <location>
        <begin position="19"/>
        <end position="918"/>
    </location>
</feature>
<evidence type="ECO:0000256" key="12">
    <source>
        <dbReference type="SAM" id="SignalP"/>
    </source>
</evidence>
<keyword evidence="2 10" id="KW-0813">Transport</keyword>
<dbReference type="GO" id="GO:0015344">
    <property type="term" value="F:siderophore uptake transmembrane transporter activity"/>
    <property type="evidence" value="ECO:0007669"/>
    <property type="project" value="TreeGrafter"/>
</dbReference>
<dbReference type="Gene3D" id="3.55.50.30">
    <property type="match status" value="1"/>
</dbReference>
<name>A0A1I6QVC9_9FLAO</name>
<evidence type="ECO:0000256" key="1">
    <source>
        <dbReference type="ARBA" id="ARBA00004571"/>
    </source>
</evidence>
<dbReference type="Proteomes" id="UP000183209">
    <property type="component" value="Unassembled WGS sequence"/>
</dbReference>
<dbReference type="Pfam" id="PF00593">
    <property type="entry name" value="TonB_dep_Rec_b-barrel"/>
    <property type="match status" value="1"/>
</dbReference>
<dbReference type="InterPro" id="IPR012910">
    <property type="entry name" value="Plug_dom"/>
</dbReference>
<dbReference type="PROSITE" id="PS52016">
    <property type="entry name" value="TONB_DEPENDENT_REC_3"/>
    <property type="match status" value="1"/>
</dbReference>
<feature type="domain" description="TonB-dependent receptor plug" evidence="14">
    <location>
        <begin position="275"/>
        <end position="351"/>
    </location>
</feature>
<evidence type="ECO:0000259" key="14">
    <source>
        <dbReference type="Pfam" id="PF07715"/>
    </source>
</evidence>
<evidence type="ECO:0000313" key="16">
    <source>
        <dbReference type="Proteomes" id="UP000183209"/>
    </source>
</evidence>
<keyword evidence="4 10" id="KW-0812">Transmembrane</keyword>
<dbReference type="PANTHER" id="PTHR30069">
    <property type="entry name" value="TONB-DEPENDENT OUTER MEMBRANE RECEPTOR"/>
    <property type="match status" value="1"/>
</dbReference>
<accession>A0A1I6QVC9</accession>
<proteinExistence type="inferred from homology"/>
<gene>
    <name evidence="15" type="ORF">SAMN04487906_0906</name>
</gene>
<evidence type="ECO:0000259" key="13">
    <source>
        <dbReference type="Pfam" id="PF00593"/>
    </source>
</evidence>
<dbReference type="RefSeq" id="WP_074977222.1">
    <property type="nucleotide sequence ID" value="NZ_FPAG01000002.1"/>
</dbReference>
<evidence type="ECO:0000256" key="9">
    <source>
        <dbReference type="ARBA" id="ARBA00023237"/>
    </source>
</evidence>
<keyword evidence="9 10" id="KW-0998">Cell outer membrane</keyword>
<evidence type="ECO:0000256" key="4">
    <source>
        <dbReference type="ARBA" id="ARBA00022692"/>
    </source>
</evidence>